<dbReference type="RefSeq" id="WP_168670414.1">
    <property type="nucleotide sequence ID" value="NZ_JAAXKX010000021.1"/>
</dbReference>
<proteinExistence type="predicted"/>
<dbReference type="InterPro" id="IPR003489">
    <property type="entry name" value="RHF/RaiA"/>
</dbReference>
<reference evidence="1 2" key="1">
    <citation type="submission" date="2020-04" db="EMBL/GenBank/DDBJ databases">
        <title>Draft Whole-Genome sequence of Marichromatium bheemlicum DSM 18632, type strain.</title>
        <authorList>
            <person name="Kyndt J.A."/>
            <person name="Meyer T.E."/>
        </authorList>
    </citation>
    <scope>NUCLEOTIDE SEQUENCE [LARGE SCALE GENOMIC DNA]</scope>
    <source>
        <strain evidence="1 2">DSM 18632</strain>
    </source>
</reference>
<protein>
    <submittedName>
        <fullName evidence="1">HPF/RaiA family ribosome-associated protein</fullName>
    </submittedName>
</protein>
<organism evidence="1 2">
    <name type="scientific">Marichromatium bheemlicum</name>
    <dbReference type="NCBI Taxonomy" id="365339"/>
    <lineage>
        <taxon>Bacteria</taxon>
        <taxon>Pseudomonadati</taxon>
        <taxon>Pseudomonadota</taxon>
        <taxon>Gammaproteobacteria</taxon>
        <taxon>Chromatiales</taxon>
        <taxon>Chromatiaceae</taxon>
        <taxon>Marichromatium</taxon>
    </lineage>
</organism>
<dbReference type="Gene3D" id="3.30.160.100">
    <property type="entry name" value="Ribosome hibernation promotion factor-like"/>
    <property type="match status" value="1"/>
</dbReference>
<sequence length="119" mass="13296">MSIKIGGDTLALDADIRRQIESEAQKLEDRFTDERIETQATIQEEFDRLHGHRVRCELCIKLAQGRQVVVRDASKSANEAIAGVFGAARRSVRRVRWQGVLERAPATQSGDRAAEIASH</sequence>
<gene>
    <name evidence="1" type="ORF">HF203_13065</name>
</gene>
<dbReference type="Proteomes" id="UP000740754">
    <property type="component" value="Unassembled WGS sequence"/>
</dbReference>
<comment type="caution">
    <text evidence="1">The sequence shown here is derived from an EMBL/GenBank/DDBJ whole genome shotgun (WGS) entry which is preliminary data.</text>
</comment>
<dbReference type="InterPro" id="IPR036567">
    <property type="entry name" value="RHF-like"/>
</dbReference>
<evidence type="ECO:0000313" key="1">
    <source>
        <dbReference type="EMBL" id="NKN34152.1"/>
    </source>
</evidence>
<dbReference type="Pfam" id="PF02482">
    <property type="entry name" value="Ribosomal_S30AE"/>
    <property type="match status" value="1"/>
</dbReference>
<dbReference type="EMBL" id="JAAXKX010000021">
    <property type="protein sequence ID" value="NKN34152.1"/>
    <property type="molecule type" value="Genomic_DNA"/>
</dbReference>
<accession>A0ABX1ID94</accession>
<evidence type="ECO:0000313" key="2">
    <source>
        <dbReference type="Proteomes" id="UP000740754"/>
    </source>
</evidence>
<dbReference type="SUPFAM" id="SSF69754">
    <property type="entry name" value="Ribosome binding protein Y (YfiA homologue)"/>
    <property type="match status" value="1"/>
</dbReference>
<name>A0ABX1ID94_9GAMM</name>
<keyword evidence="2" id="KW-1185">Reference proteome</keyword>